<comment type="caution">
    <text evidence="14">The sequence shown here is derived from an EMBL/GenBank/DDBJ whole genome shotgun (WGS) entry which is preliminary data.</text>
</comment>
<dbReference type="OrthoDB" id="9784786at2"/>
<sequence>MSQDERQTLLELYKDLRVADVRDGMDWNMMHQYGSVHHSIRPLFPARVVGIARTSRYMPYEQSIPHMSPDEYTEWVAWYYREVSKNPGFAEIEDGDFVCVDQSGVSVGILGSNNSLAYYSKGARAFMTNGGVRDTDELILQQVPVWSQFVSQGMNQGRIRFDAKDVPISIGGAVIRPGDMIVADGDGVIVVPRNIAHEVAKYAHQEFSNDKSGRRKLYEQLGWELDHTVA</sequence>
<organism evidence="14 15">
    <name type="scientific">Paenibacillus thalictri</name>
    <dbReference type="NCBI Taxonomy" id="2527873"/>
    <lineage>
        <taxon>Bacteria</taxon>
        <taxon>Bacillati</taxon>
        <taxon>Bacillota</taxon>
        <taxon>Bacilli</taxon>
        <taxon>Bacillales</taxon>
        <taxon>Paenibacillaceae</taxon>
        <taxon>Paenibacillus</taxon>
    </lineage>
</organism>
<accession>A0A4Q9DRY8</accession>
<dbReference type="InterPro" id="IPR036704">
    <property type="entry name" value="RraA/RraA-like_sf"/>
</dbReference>
<comment type="cofactor">
    <cofactor evidence="2">
        <name>a divalent metal cation</name>
        <dbReference type="ChEBI" id="CHEBI:60240"/>
    </cofactor>
</comment>
<reference evidence="14 15" key="1">
    <citation type="submission" date="2019-02" db="EMBL/GenBank/DDBJ databases">
        <title>Paenibacillus sp. nov., isolated from surface-sterilized tissue of Thalictrum simplex L.</title>
        <authorList>
            <person name="Tuo L."/>
        </authorList>
    </citation>
    <scope>NUCLEOTIDE SEQUENCE [LARGE SCALE GENOMIC DNA]</scope>
    <source>
        <strain evidence="14 15">N2SHLJ1</strain>
    </source>
</reference>
<evidence type="ECO:0000256" key="10">
    <source>
        <dbReference type="ARBA" id="ARBA00030169"/>
    </source>
</evidence>
<gene>
    <name evidence="14" type="ORF">EYB31_11110</name>
</gene>
<evidence type="ECO:0000256" key="8">
    <source>
        <dbReference type="ARBA" id="ARBA00025046"/>
    </source>
</evidence>
<dbReference type="CDD" id="cd16841">
    <property type="entry name" value="RraA_family"/>
    <property type="match status" value="1"/>
</dbReference>
<dbReference type="Gene3D" id="3.50.30.40">
    <property type="entry name" value="Ribonuclease E inhibitor RraA/RraA-like"/>
    <property type="match status" value="1"/>
</dbReference>
<name>A0A4Q9DRY8_9BACL</name>
<dbReference type="AlphaFoldDB" id="A0A4Q9DRY8"/>
<comment type="function">
    <text evidence="8">Catalyzes the aldol cleavage of 4-hydroxy-4-methyl-2-oxoglutarate (HMG) into 2 molecules of pyruvate. Also contains a secondary oxaloacetate (OAA) decarboxylase activity due to the common pyruvate enolate transition state formed following C-C bond cleavage in the retro-aldol and decarboxylation reactions.</text>
</comment>
<evidence type="ECO:0000256" key="2">
    <source>
        <dbReference type="ARBA" id="ARBA00001968"/>
    </source>
</evidence>
<comment type="subunit">
    <text evidence="4">Homotrimer.</text>
</comment>
<keyword evidence="13" id="KW-0460">Magnesium</keyword>
<dbReference type="Pfam" id="PF03737">
    <property type="entry name" value="RraA-like"/>
    <property type="match status" value="1"/>
</dbReference>
<dbReference type="Proteomes" id="UP000293142">
    <property type="component" value="Unassembled WGS sequence"/>
</dbReference>
<proteinExistence type="inferred from homology"/>
<evidence type="ECO:0000256" key="3">
    <source>
        <dbReference type="ARBA" id="ARBA00008621"/>
    </source>
</evidence>
<comment type="catalytic activity">
    <reaction evidence="1">
        <text>4-hydroxy-4-methyl-2-oxoglutarate = 2 pyruvate</text>
        <dbReference type="Rhea" id="RHEA:22748"/>
        <dbReference type="ChEBI" id="CHEBI:15361"/>
        <dbReference type="ChEBI" id="CHEBI:58276"/>
        <dbReference type="EC" id="4.1.3.17"/>
    </reaction>
</comment>
<dbReference type="EMBL" id="SIRE01000007">
    <property type="protein sequence ID" value="TBL79587.1"/>
    <property type="molecule type" value="Genomic_DNA"/>
</dbReference>
<dbReference type="EC" id="4.1.3.17" evidence="5"/>
<evidence type="ECO:0000256" key="1">
    <source>
        <dbReference type="ARBA" id="ARBA00001342"/>
    </source>
</evidence>
<evidence type="ECO:0000256" key="4">
    <source>
        <dbReference type="ARBA" id="ARBA00011233"/>
    </source>
</evidence>
<dbReference type="PANTHER" id="PTHR33254:SF4">
    <property type="entry name" value="4-HYDROXY-4-METHYL-2-OXOGLUTARATE ALDOLASE 3-RELATED"/>
    <property type="match status" value="1"/>
</dbReference>
<protein>
    <recommendedName>
        <fullName evidence="7">Putative 4-hydroxy-4-methyl-2-oxoglutarate aldolase</fullName>
        <ecNumber evidence="6">4.1.1.112</ecNumber>
        <ecNumber evidence="5">4.1.3.17</ecNumber>
    </recommendedName>
    <alternativeName>
        <fullName evidence="11">Oxaloacetate decarboxylase</fullName>
    </alternativeName>
    <alternativeName>
        <fullName evidence="9">Regulator of ribonuclease activity homolog</fullName>
    </alternativeName>
    <alternativeName>
        <fullName evidence="10">RraA-like protein</fullName>
    </alternativeName>
</protein>
<evidence type="ECO:0000313" key="15">
    <source>
        <dbReference type="Proteomes" id="UP000293142"/>
    </source>
</evidence>
<evidence type="ECO:0000256" key="12">
    <source>
        <dbReference type="ARBA" id="ARBA00047973"/>
    </source>
</evidence>
<evidence type="ECO:0000256" key="13">
    <source>
        <dbReference type="PIRSR" id="PIRSR605493-1"/>
    </source>
</evidence>
<dbReference type="GO" id="GO:0046872">
    <property type="term" value="F:metal ion binding"/>
    <property type="evidence" value="ECO:0007669"/>
    <property type="project" value="UniProtKB-KW"/>
</dbReference>
<comment type="catalytic activity">
    <reaction evidence="12">
        <text>oxaloacetate + H(+) = pyruvate + CO2</text>
        <dbReference type="Rhea" id="RHEA:15641"/>
        <dbReference type="ChEBI" id="CHEBI:15361"/>
        <dbReference type="ChEBI" id="CHEBI:15378"/>
        <dbReference type="ChEBI" id="CHEBI:16452"/>
        <dbReference type="ChEBI" id="CHEBI:16526"/>
        <dbReference type="EC" id="4.1.1.112"/>
    </reaction>
</comment>
<evidence type="ECO:0000313" key="14">
    <source>
        <dbReference type="EMBL" id="TBL79587.1"/>
    </source>
</evidence>
<evidence type="ECO:0000256" key="9">
    <source>
        <dbReference type="ARBA" id="ARBA00029596"/>
    </source>
</evidence>
<dbReference type="InterPro" id="IPR005493">
    <property type="entry name" value="RraA/RraA-like"/>
</dbReference>
<evidence type="ECO:0000256" key="11">
    <source>
        <dbReference type="ARBA" id="ARBA00032305"/>
    </source>
</evidence>
<evidence type="ECO:0000256" key="6">
    <source>
        <dbReference type="ARBA" id="ARBA00012947"/>
    </source>
</evidence>
<dbReference type="SUPFAM" id="SSF89562">
    <property type="entry name" value="RraA-like"/>
    <property type="match status" value="1"/>
</dbReference>
<comment type="cofactor">
    <cofactor evidence="13">
        <name>Mg(2+)</name>
        <dbReference type="ChEBI" id="CHEBI:18420"/>
    </cofactor>
</comment>
<evidence type="ECO:0000256" key="7">
    <source>
        <dbReference type="ARBA" id="ARBA00016549"/>
    </source>
</evidence>
<keyword evidence="13" id="KW-0479">Metal-binding</keyword>
<comment type="similarity">
    <text evidence="3">Belongs to the class II aldolase/RraA-like family.</text>
</comment>
<feature type="binding site" evidence="13">
    <location>
        <position position="133"/>
    </location>
    <ligand>
        <name>substrate</name>
    </ligand>
</feature>
<feature type="binding site" evidence="13">
    <location>
        <position position="134"/>
    </location>
    <ligand>
        <name>Mg(2+)</name>
        <dbReference type="ChEBI" id="CHEBI:18420"/>
    </ligand>
</feature>
<dbReference type="GO" id="GO:0008948">
    <property type="term" value="F:oxaloacetate decarboxylase activity"/>
    <property type="evidence" value="ECO:0007669"/>
    <property type="project" value="UniProtKB-EC"/>
</dbReference>
<evidence type="ECO:0000256" key="5">
    <source>
        <dbReference type="ARBA" id="ARBA00012213"/>
    </source>
</evidence>
<dbReference type="GO" id="GO:0047443">
    <property type="term" value="F:4-hydroxy-4-methyl-2-oxoglutarate aldolase activity"/>
    <property type="evidence" value="ECO:0007669"/>
    <property type="project" value="UniProtKB-EC"/>
</dbReference>
<dbReference type="PANTHER" id="PTHR33254">
    <property type="entry name" value="4-HYDROXY-4-METHYL-2-OXOGLUTARATE ALDOLASE 3-RELATED"/>
    <property type="match status" value="1"/>
</dbReference>
<dbReference type="EC" id="4.1.1.112" evidence="6"/>
<keyword evidence="15" id="KW-1185">Reference proteome</keyword>